<feature type="compositionally biased region" description="Basic and acidic residues" evidence="1">
    <location>
        <begin position="1"/>
        <end position="10"/>
    </location>
</feature>
<evidence type="ECO:0000313" key="3">
    <source>
        <dbReference type="Proteomes" id="UP001342631"/>
    </source>
</evidence>
<sequence>MMPMTKRDELDPLPTTDMEPTPDSLDLAIASFRGSPPGT</sequence>
<protein>
    <submittedName>
        <fullName evidence="2">Uncharacterized protein</fullName>
    </submittedName>
</protein>
<dbReference type="EMBL" id="BTTX01000001">
    <property type="protein sequence ID" value="GMU04125.1"/>
    <property type="molecule type" value="Genomic_DNA"/>
</dbReference>
<name>A0ABQ6QJC0_9BACT</name>
<organism evidence="2 3">
    <name type="scientific">Corallococcus caeni</name>
    <dbReference type="NCBI Taxonomy" id="3082388"/>
    <lineage>
        <taxon>Bacteria</taxon>
        <taxon>Pseudomonadati</taxon>
        <taxon>Myxococcota</taxon>
        <taxon>Myxococcia</taxon>
        <taxon>Myxococcales</taxon>
        <taxon>Cystobacterineae</taxon>
        <taxon>Myxococcaceae</taxon>
        <taxon>Corallococcus</taxon>
    </lineage>
</organism>
<reference evidence="2 3" key="1">
    <citation type="journal article" date="2024" name="Arch. Microbiol.">
        <title>Corallococcus caeni sp. nov., a novel myxobacterium isolated from activated sludge.</title>
        <authorList>
            <person name="Tomita S."/>
            <person name="Nakai R."/>
            <person name="Kuroda K."/>
            <person name="Kurashita H."/>
            <person name="Hatamoto M."/>
            <person name="Yamaguchi T."/>
            <person name="Narihiro T."/>
        </authorList>
    </citation>
    <scope>NUCLEOTIDE SEQUENCE [LARGE SCALE GENOMIC DNA]</scope>
    <source>
        <strain evidence="2 3">NO1</strain>
    </source>
</reference>
<proteinExistence type="predicted"/>
<feature type="region of interest" description="Disordered" evidence="1">
    <location>
        <begin position="1"/>
        <end position="39"/>
    </location>
</feature>
<comment type="caution">
    <text evidence="2">The sequence shown here is derived from an EMBL/GenBank/DDBJ whole genome shotgun (WGS) entry which is preliminary data.</text>
</comment>
<evidence type="ECO:0000313" key="2">
    <source>
        <dbReference type="EMBL" id="GMU04125.1"/>
    </source>
</evidence>
<keyword evidence="3" id="KW-1185">Reference proteome</keyword>
<dbReference type="Proteomes" id="UP001342631">
    <property type="component" value="Unassembled WGS sequence"/>
</dbReference>
<evidence type="ECO:0000256" key="1">
    <source>
        <dbReference type="SAM" id="MobiDB-lite"/>
    </source>
</evidence>
<gene>
    <name evidence="2" type="ORF">ASNO1_03770</name>
</gene>
<accession>A0ABQ6QJC0</accession>